<comment type="similarity">
    <text evidence="1">Belongs to the TrbE/VirB4 family.</text>
</comment>
<keyword evidence="7" id="KW-1185">Reference proteome</keyword>
<keyword evidence="3" id="KW-0067">ATP-binding</keyword>
<evidence type="ECO:0000259" key="5">
    <source>
        <dbReference type="Pfam" id="PF19044"/>
    </source>
</evidence>
<comment type="caution">
    <text evidence="6">The sequence shown here is derived from an EMBL/GenBank/DDBJ whole genome shotgun (WGS) entry which is preliminary data.</text>
</comment>
<evidence type="ECO:0000313" key="7">
    <source>
        <dbReference type="Proteomes" id="UP001165481"/>
    </source>
</evidence>
<dbReference type="PANTHER" id="PTHR30121">
    <property type="entry name" value="UNCHARACTERIZED PROTEIN YJGR-RELATED"/>
    <property type="match status" value="1"/>
</dbReference>
<organism evidence="6 7">
    <name type="scientific">Mesosutterella faecium</name>
    <dbReference type="NCBI Taxonomy" id="2925194"/>
    <lineage>
        <taxon>Bacteria</taxon>
        <taxon>Pseudomonadati</taxon>
        <taxon>Pseudomonadota</taxon>
        <taxon>Betaproteobacteria</taxon>
        <taxon>Burkholderiales</taxon>
        <taxon>Sutterellaceae</taxon>
        <taxon>Mesosutterella</taxon>
    </lineage>
</organism>
<gene>
    <name evidence="6" type="ORF">MUN46_008820</name>
</gene>
<evidence type="ECO:0000256" key="1">
    <source>
        <dbReference type="ARBA" id="ARBA00006512"/>
    </source>
</evidence>
<dbReference type="InterPro" id="IPR018145">
    <property type="entry name" value="CagE_TrbE_VirB_cntrl_dom"/>
</dbReference>
<feature type="domain" description="CagE TrbE VirB component of type IV transporter system central" evidence="4">
    <location>
        <begin position="167"/>
        <end position="376"/>
    </location>
</feature>
<protein>
    <recommendedName>
        <fullName evidence="8">VirB4 family type IV secretion/conjugal transfer ATPase</fullName>
    </recommendedName>
</protein>
<dbReference type="SUPFAM" id="SSF52540">
    <property type="entry name" value="P-loop containing nucleoside triphosphate hydrolases"/>
    <property type="match status" value="1"/>
</dbReference>
<evidence type="ECO:0008006" key="8">
    <source>
        <dbReference type="Google" id="ProtNLM"/>
    </source>
</evidence>
<dbReference type="Gene3D" id="1.10.8.730">
    <property type="match status" value="1"/>
</dbReference>
<dbReference type="InterPro" id="IPR043964">
    <property type="entry name" value="P-loop_TraG"/>
</dbReference>
<evidence type="ECO:0000256" key="3">
    <source>
        <dbReference type="ARBA" id="ARBA00022840"/>
    </source>
</evidence>
<feature type="domain" description="TraG P-loop" evidence="5">
    <location>
        <begin position="582"/>
        <end position="709"/>
    </location>
</feature>
<evidence type="ECO:0000313" key="6">
    <source>
        <dbReference type="EMBL" id="MDL2060033.1"/>
    </source>
</evidence>
<evidence type="ECO:0000259" key="4">
    <source>
        <dbReference type="Pfam" id="PF03135"/>
    </source>
</evidence>
<keyword evidence="2" id="KW-0547">Nucleotide-binding</keyword>
<sequence length="811" mass="88254">MKSLNPHTGPALEDFIPYSSQPAPGIVIGRGGELYASWQLEGVPFEGEDDAELDRGASELNLLYRSLPPGSAVTCHRIRRAFEDELSAPTEPGFARDFARSLAAATRSLMKTELFVTLEGPAPAAPGRTLRLIPAPVRAEALRARIEAFSELARGFERALSRFGPRRLTEYRRGGRLFSSQLGLYNALLTLERQPVRIPPGPIYGALGNATLFAGSDLLEVESATGRRFACGLEIKDFCEASDPGLLDALLFPAAGPAGSRSGFIETQAFRILGRAEGGRFLKTQQRRLIASSDAGVTQVSELSEAMDGLACGSFVMGEYGYGLLLLGESADAARRAALDAAEKMKGEGLLPYRSTLALPGLYFAGLPGNFSLMPRAATLTSVNFAHLAPFHRLSSGKRDGNPWGEALMLLRTPSCEPFYFSFHASRADRSSLGEKSLGNTVVIGSSGSGKTVFLNACAALAQKYRTEKEPFSLVFFDKDRGAEAAVRALPESAYLSFTAGEPTGLNPFAMEPTEENLSFLFELVRQLLESEGGPLSPAEGALCSRSIRAVMALPAGCRRLAAVRQSLVSRSGSGGEEDLALRLAPWIEGGEFAWVFDNDRDTLDFTEHENIGIDGTAFLDRPKICGPIAFYLLYRMEQALDGRRFVFFMDEFWKWLRSESFSGFAVNKLKTVRKQNGLGVFATQSPADVLTSKAARDVIEQSATQVFLPNPRATEADYVEGFKVPRDQFEIIRGLPESSHRMLVRQDGRASLCSFDLSDLPEALFVLSGSTRGVKTLEGLIGRDPVSPVPAEKWLPAYLRAMKSQKEEEK</sequence>
<dbReference type="Gene3D" id="3.40.50.300">
    <property type="entry name" value="P-loop containing nucleotide triphosphate hydrolases"/>
    <property type="match status" value="1"/>
</dbReference>
<reference evidence="6" key="1">
    <citation type="submission" date="2023-03" db="EMBL/GenBank/DDBJ databases">
        <title>Mesosutterella sp. nov. isolated from porcine feces.</title>
        <authorList>
            <person name="Yu S."/>
        </authorList>
    </citation>
    <scope>NUCLEOTIDE SEQUENCE</scope>
    <source>
        <strain evidence="6">AGMB02718</strain>
    </source>
</reference>
<dbReference type="Pfam" id="PF19044">
    <property type="entry name" value="P-loop_TraG"/>
    <property type="match status" value="1"/>
</dbReference>
<accession>A0ABT7IQ59</accession>
<proteinExistence type="inferred from homology"/>
<dbReference type="InterPro" id="IPR027417">
    <property type="entry name" value="P-loop_NTPase"/>
</dbReference>
<dbReference type="EMBL" id="JAKZJU020000001">
    <property type="protein sequence ID" value="MDL2060033.1"/>
    <property type="molecule type" value="Genomic_DNA"/>
</dbReference>
<dbReference type="Pfam" id="PF03135">
    <property type="entry name" value="CagE_TrbE_VirB"/>
    <property type="match status" value="1"/>
</dbReference>
<dbReference type="PANTHER" id="PTHR30121:SF12">
    <property type="entry name" value="TYPE IV SECRETION SYSTEM PROTEIN CAGE"/>
    <property type="match status" value="1"/>
</dbReference>
<dbReference type="RefSeq" id="WP_243376329.1">
    <property type="nucleotide sequence ID" value="NZ_JAKZJU020000001.1"/>
</dbReference>
<evidence type="ECO:0000256" key="2">
    <source>
        <dbReference type="ARBA" id="ARBA00022741"/>
    </source>
</evidence>
<name>A0ABT7IQ59_9BURK</name>
<dbReference type="Proteomes" id="UP001165481">
    <property type="component" value="Unassembled WGS sequence"/>
</dbReference>
<dbReference type="InterPro" id="IPR051162">
    <property type="entry name" value="T4SS_component"/>
</dbReference>